<keyword evidence="4" id="KW-1185">Reference proteome</keyword>
<evidence type="ECO:0000259" key="2">
    <source>
        <dbReference type="Pfam" id="PF07929"/>
    </source>
</evidence>
<dbReference type="InterPro" id="IPR024047">
    <property type="entry name" value="MM3350-like_sf"/>
</dbReference>
<dbReference type="RefSeq" id="WP_380624251.1">
    <property type="nucleotide sequence ID" value="NZ_JBHSDK010000028.1"/>
</dbReference>
<sequence>MASLPSPEASLDLLTLFGLRDADLRQETEPRVQALLTDGASLPMRADEADRPFTAAEFARLSSSKERSMEIVLPFFHHAGREFGFAVTLDNRDCGAIVPITPLPPGLSGAERQSLIDRMVPDIPYTIDVEHLSGSEAWTLLPGAAHTALAHCEDGDSLGLDAMPDIAEEVDDLDEMDAIELVSRPAWCSILTAYFHEAGLSGPVPDHGEHVESGRLPSFEDEFLPLIGAPPRPVLPEPDRSGPTPVYRLRIDIKGAKPPIWRRLEVMADASLADLHSLIRTVFDWHGHHLYDFETPCGRFADPDEDLGFTGDDADVSLDQVLAATGDKITYTYDFGDDWEHVVKLEKIDDPSGGTQYPRCTKVHLAAPREDSGGVHSEHERGVERSIA</sequence>
<dbReference type="PANTHER" id="PTHR41878:SF1">
    <property type="entry name" value="TNPR PROTEIN"/>
    <property type="match status" value="1"/>
</dbReference>
<name>A0ABV8U3F1_9ACTN</name>
<proteinExistence type="predicted"/>
<dbReference type="Gene3D" id="3.10.290.30">
    <property type="entry name" value="MM3350-like"/>
    <property type="match status" value="1"/>
</dbReference>
<feature type="domain" description="Plasmid pRiA4b Orf3-like" evidence="2">
    <location>
        <begin position="246"/>
        <end position="377"/>
    </location>
</feature>
<protein>
    <submittedName>
        <fullName evidence="3">Plasmid pRiA4b ORF-3 family protein</fullName>
    </submittedName>
</protein>
<comment type="caution">
    <text evidence="3">The sequence shown here is derived from an EMBL/GenBank/DDBJ whole genome shotgun (WGS) entry which is preliminary data.</text>
</comment>
<dbReference type="SUPFAM" id="SSF159941">
    <property type="entry name" value="MM3350-like"/>
    <property type="match status" value="1"/>
</dbReference>
<evidence type="ECO:0000256" key="1">
    <source>
        <dbReference type="SAM" id="MobiDB-lite"/>
    </source>
</evidence>
<feature type="region of interest" description="Disordered" evidence="1">
    <location>
        <begin position="367"/>
        <end position="388"/>
    </location>
</feature>
<reference evidence="4" key="1">
    <citation type="journal article" date="2019" name="Int. J. Syst. Evol. Microbiol.">
        <title>The Global Catalogue of Microorganisms (GCM) 10K type strain sequencing project: providing services to taxonomists for standard genome sequencing and annotation.</title>
        <authorList>
            <consortium name="The Broad Institute Genomics Platform"/>
            <consortium name="The Broad Institute Genome Sequencing Center for Infectious Disease"/>
            <person name="Wu L."/>
            <person name="Ma J."/>
        </authorList>
    </citation>
    <scope>NUCLEOTIDE SEQUENCE [LARGE SCALE GENOMIC DNA]</scope>
    <source>
        <strain evidence="4">IBRC-M 10908</strain>
    </source>
</reference>
<dbReference type="EMBL" id="JBHSDK010000028">
    <property type="protein sequence ID" value="MFC4337356.1"/>
    <property type="molecule type" value="Genomic_DNA"/>
</dbReference>
<dbReference type="PANTHER" id="PTHR41878">
    <property type="entry name" value="LEXA REPRESSOR-RELATED"/>
    <property type="match status" value="1"/>
</dbReference>
<evidence type="ECO:0000313" key="3">
    <source>
        <dbReference type="EMBL" id="MFC4337356.1"/>
    </source>
</evidence>
<dbReference type="InterPro" id="IPR012912">
    <property type="entry name" value="Plasmid_pRiA4b_Orf3-like"/>
</dbReference>
<evidence type="ECO:0000313" key="4">
    <source>
        <dbReference type="Proteomes" id="UP001595823"/>
    </source>
</evidence>
<accession>A0ABV8U3F1</accession>
<dbReference type="Pfam" id="PF07929">
    <property type="entry name" value="PRiA4_ORF3"/>
    <property type="match status" value="1"/>
</dbReference>
<organism evidence="3 4">
    <name type="scientific">Salininema proteolyticum</name>
    <dbReference type="NCBI Taxonomy" id="1607685"/>
    <lineage>
        <taxon>Bacteria</taxon>
        <taxon>Bacillati</taxon>
        <taxon>Actinomycetota</taxon>
        <taxon>Actinomycetes</taxon>
        <taxon>Glycomycetales</taxon>
        <taxon>Glycomycetaceae</taxon>
        <taxon>Salininema</taxon>
    </lineage>
</organism>
<dbReference type="Proteomes" id="UP001595823">
    <property type="component" value="Unassembled WGS sequence"/>
</dbReference>
<gene>
    <name evidence="3" type="ORF">ACFPET_19340</name>
</gene>